<reference evidence="1" key="1">
    <citation type="submission" date="2014-11" db="EMBL/GenBank/DDBJ databases">
        <authorList>
            <person name="Amaro Gonzalez C."/>
        </authorList>
    </citation>
    <scope>NUCLEOTIDE SEQUENCE</scope>
</reference>
<evidence type="ECO:0000313" key="1">
    <source>
        <dbReference type="EMBL" id="JAH29752.1"/>
    </source>
</evidence>
<proteinExistence type="predicted"/>
<name>A0A0E9RLS7_ANGAN</name>
<sequence length="68" mass="8320">MKASISPRYFRQRVKKSYFYYFIFSVCKLFEALRRSREDSLFDISIIFYVRLLQKNKKKNGISFYQGV</sequence>
<protein>
    <submittedName>
        <fullName evidence="1">Uncharacterized protein</fullName>
    </submittedName>
</protein>
<reference evidence="1" key="2">
    <citation type="journal article" date="2015" name="Fish Shellfish Immunol.">
        <title>Early steps in the European eel (Anguilla anguilla)-Vibrio vulnificus interaction in the gills: Role of the RtxA13 toxin.</title>
        <authorList>
            <person name="Callol A."/>
            <person name="Pajuelo D."/>
            <person name="Ebbesson L."/>
            <person name="Teles M."/>
            <person name="MacKenzie S."/>
            <person name="Amaro C."/>
        </authorList>
    </citation>
    <scope>NUCLEOTIDE SEQUENCE</scope>
</reference>
<dbReference type="EMBL" id="GBXM01078825">
    <property type="protein sequence ID" value="JAH29752.1"/>
    <property type="molecule type" value="Transcribed_RNA"/>
</dbReference>
<accession>A0A0E9RLS7</accession>
<dbReference type="AlphaFoldDB" id="A0A0E9RLS7"/>
<organism evidence="1">
    <name type="scientific">Anguilla anguilla</name>
    <name type="common">European freshwater eel</name>
    <name type="synonym">Muraena anguilla</name>
    <dbReference type="NCBI Taxonomy" id="7936"/>
    <lineage>
        <taxon>Eukaryota</taxon>
        <taxon>Metazoa</taxon>
        <taxon>Chordata</taxon>
        <taxon>Craniata</taxon>
        <taxon>Vertebrata</taxon>
        <taxon>Euteleostomi</taxon>
        <taxon>Actinopterygii</taxon>
        <taxon>Neopterygii</taxon>
        <taxon>Teleostei</taxon>
        <taxon>Anguilliformes</taxon>
        <taxon>Anguillidae</taxon>
        <taxon>Anguilla</taxon>
    </lineage>
</organism>